<evidence type="ECO:0000256" key="1">
    <source>
        <dbReference type="SAM" id="MobiDB-lite"/>
    </source>
</evidence>
<evidence type="ECO:0000313" key="3">
    <source>
        <dbReference type="Proteomes" id="UP001168821"/>
    </source>
</evidence>
<keyword evidence="3" id="KW-1185">Reference proteome</keyword>
<evidence type="ECO:0000313" key="2">
    <source>
        <dbReference type="EMBL" id="KAJ3644199.1"/>
    </source>
</evidence>
<dbReference type="AlphaFoldDB" id="A0AA38M5X0"/>
<name>A0AA38M5X0_9CUCU</name>
<proteinExistence type="predicted"/>
<accession>A0AA38M5X0</accession>
<sequence length="297" mass="33591">MKLLSKDVFLKSTKKSDAACRMDYDCDKDESSYNSHKKSWICNHQDLIRSEKKVTDEHNVTRKYINNESEVNYKSAVEKPLSSVFDGKNAQSLLKFNHSDKRETLKTNAILGEMPLLDNNSLAITNASIQHEENNGHGWEQPRYLRKESSKKANGKLRFITGKKSNSSLRTVEKKHFYYLGRIDPAMNVDDVKNYIHSELNIGYAKCTLLRSDEHYKSFKLEICQSESDNILNGDSWPKGAVVRKFLPSKTKAAPPTVENQASNVPSSLCQQSSSKAIPSLSKSPNFLNPEEVAPIT</sequence>
<dbReference type="EMBL" id="JALNTZ010000008">
    <property type="protein sequence ID" value="KAJ3644199.1"/>
    <property type="molecule type" value="Genomic_DNA"/>
</dbReference>
<feature type="region of interest" description="Disordered" evidence="1">
    <location>
        <begin position="276"/>
        <end position="297"/>
    </location>
</feature>
<dbReference type="Proteomes" id="UP001168821">
    <property type="component" value="Unassembled WGS sequence"/>
</dbReference>
<gene>
    <name evidence="2" type="ORF">Zmor_026869</name>
</gene>
<reference evidence="2" key="1">
    <citation type="journal article" date="2023" name="G3 (Bethesda)">
        <title>Whole genome assemblies of Zophobas morio and Tenebrio molitor.</title>
        <authorList>
            <person name="Kaur S."/>
            <person name="Stinson S.A."/>
            <person name="diCenzo G.C."/>
        </authorList>
    </citation>
    <scope>NUCLEOTIDE SEQUENCE</scope>
    <source>
        <strain evidence="2">QUZm001</strain>
    </source>
</reference>
<feature type="compositionally biased region" description="Low complexity" evidence="1">
    <location>
        <begin position="276"/>
        <end position="285"/>
    </location>
</feature>
<organism evidence="2 3">
    <name type="scientific">Zophobas morio</name>
    <dbReference type="NCBI Taxonomy" id="2755281"/>
    <lineage>
        <taxon>Eukaryota</taxon>
        <taxon>Metazoa</taxon>
        <taxon>Ecdysozoa</taxon>
        <taxon>Arthropoda</taxon>
        <taxon>Hexapoda</taxon>
        <taxon>Insecta</taxon>
        <taxon>Pterygota</taxon>
        <taxon>Neoptera</taxon>
        <taxon>Endopterygota</taxon>
        <taxon>Coleoptera</taxon>
        <taxon>Polyphaga</taxon>
        <taxon>Cucujiformia</taxon>
        <taxon>Tenebrionidae</taxon>
        <taxon>Zophobas</taxon>
    </lineage>
</organism>
<comment type="caution">
    <text evidence="2">The sequence shown here is derived from an EMBL/GenBank/DDBJ whole genome shotgun (WGS) entry which is preliminary data.</text>
</comment>
<protein>
    <submittedName>
        <fullName evidence="2">Uncharacterized protein</fullName>
    </submittedName>
</protein>